<dbReference type="OrthoDB" id="450111at2"/>
<sequence length="233" mass="25811">MLHSFGPDLHYAEGPVITAAGGFRFPTRMAVVRLDGGGLWIWSPIPLTAELRAAVETLGLPQALVAPNHLHDSWLDDWVQAYPQAEVHLAPGLPARHPELTRAQELGDAAPDAWAGQIDQLVLRGNAITTEVLFFHRASGTVLVTDLLQNYPVGWFPGWRGVVARLDGMVGPRPRMPRKFRLGFLGHRRMAGQAARLLLDWPITRLLVAHGTPVEQGARGLMHREFGWLFRRG</sequence>
<dbReference type="PANTHER" id="PTHR33835:SF1">
    <property type="entry name" value="METALLO-BETA-LACTAMASE DOMAIN-CONTAINING PROTEIN"/>
    <property type="match status" value="1"/>
</dbReference>
<dbReference type="Proteomes" id="UP000231655">
    <property type="component" value="Unassembled WGS sequence"/>
</dbReference>
<reference evidence="2 3" key="1">
    <citation type="submission" date="2017-09" db="EMBL/GenBank/DDBJ databases">
        <authorList>
            <person name="Ehlers B."/>
            <person name="Leendertz F.H."/>
        </authorList>
    </citation>
    <scope>NUCLEOTIDE SEQUENCE [LARGE SCALE GENOMIC DNA]</scope>
    <source>
        <strain evidence="2 3">CGMCC 1.12662</strain>
    </source>
</reference>
<dbReference type="EMBL" id="PGTD01000018">
    <property type="protein sequence ID" value="PJE26878.1"/>
    <property type="molecule type" value="Genomic_DNA"/>
</dbReference>
<gene>
    <name evidence="1" type="ORF">CVM39_16225</name>
    <name evidence="2" type="ORF">SAMN06297129_3057</name>
</gene>
<evidence type="ECO:0000313" key="2">
    <source>
        <dbReference type="EMBL" id="SNY55632.1"/>
    </source>
</evidence>
<proteinExistence type="predicted"/>
<evidence type="ECO:0000313" key="1">
    <source>
        <dbReference type="EMBL" id="PJE26878.1"/>
    </source>
</evidence>
<dbReference type="EMBL" id="OBEA01000006">
    <property type="protein sequence ID" value="SNY55632.1"/>
    <property type="molecule type" value="Genomic_DNA"/>
</dbReference>
<organism evidence="2 3">
    <name type="scientific">Pseudooceanicola antarcticus</name>
    <dbReference type="NCBI Taxonomy" id="1247613"/>
    <lineage>
        <taxon>Bacteria</taxon>
        <taxon>Pseudomonadati</taxon>
        <taxon>Pseudomonadota</taxon>
        <taxon>Alphaproteobacteria</taxon>
        <taxon>Rhodobacterales</taxon>
        <taxon>Paracoccaceae</taxon>
        <taxon>Pseudooceanicola</taxon>
    </lineage>
</organism>
<dbReference type="Proteomes" id="UP000231702">
    <property type="component" value="Unassembled WGS sequence"/>
</dbReference>
<evidence type="ECO:0000313" key="4">
    <source>
        <dbReference type="Proteomes" id="UP000231702"/>
    </source>
</evidence>
<keyword evidence="4" id="KW-1185">Reference proteome</keyword>
<name>A0A285J5Z4_9RHOB</name>
<evidence type="ECO:0000313" key="3">
    <source>
        <dbReference type="Proteomes" id="UP000231655"/>
    </source>
</evidence>
<reference evidence="1 4" key="2">
    <citation type="journal article" date="2018" name="Int. J. Syst. Evol. Microbiol.">
        <title>Pseudooceanicola lipolyticus sp. nov., a marine alphaproteobacterium, reclassification of Oceanicola flagellatus as Pseudooceanicola flagellatus comb. nov. and emended description of the genus Pseudooceanicola.</title>
        <authorList>
            <person name="Huang M.-M."/>
            <person name="Guo L.-L."/>
            <person name="Wu Y.-H."/>
            <person name="Lai Q.-L."/>
            <person name="Shao Z.-Z."/>
            <person name="Wang C.-S."/>
            <person name="Wu M."/>
            <person name="Xu X.-W."/>
        </authorList>
    </citation>
    <scope>NUCLEOTIDE SEQUENCE [LARGE SCALE GENOMIC DNA]</scope>
    <source>
        <strain evidence="1 4">Ar-45</strain>
    </source>
</reference>
<accession>A0A285J5Z4</accession>
<dbReference type="AlphaFoldDB" id="A0A285J5Z4"/>
<protein>
    <submittedName>
        <fullName evidence="1">DUF4336 domain-containing protein</fullName>
    </submittedName>
</protein>
<dbReference type="SUPFAM" id="SSF56281">
    <property type="entry name" value="Metallo-hydrolase/oxidoreductase"/>
    <property type="match status" value="1"/>
</dbReference>
<dbReference type="InterPro" id="IPR036866">
    <property type="entry name" value="RibonucZ/Hydroxyglut_hydro"/>
</dbReference>
<dbReference type="InterPro" id="IPR025638">
    <property type="entry name" value="DUF4336"/>
</dbReference>
<dbReference type="RefSeq" id="WP_097146766.1">
    <property type="nucleotide sequence ID" value="NZ_OBEA01000006.1"/>
</dbReference>
<dbReference type="PANTHER" id="PTHR33835">
    <property type="entry name" value="YALI0C07656P"/>
    <property type="match status" value="1"/>
</dbReference>
<dbReference type="Pfam" id="PF14234">
    <property type="entry name" value="DUF4336"/>
    <property type="match status" value="1"/>
</dbReference>